<feature type="transmembrane region" description="Helical" evidence="2">
    <location>
        <begin position="69"/>
        <end position="91"/>
    </location>
</feature>
<keyword evidence="2" id="KW-1133">Transmembrane helix</keyword>
<organism evidence="3 4">
    <name type="scientific">Albula goreensis</name>
    <dbReference type="NCBI Taxonomy" id="1534307"/>
    <lineage>
        <taxon>Eukaryota</taxon>
        <taxon>Metazoa</taxon>
        <taxon>Chordata</taxon>
        <taxon>Craniata</taxon>
        <taxon>Vertebrata</taxon>
        <taxon>Euteleostomi</taxon>
        <taxon>Actinopterygii</taxon>
        <taxon>Neopterygii</taxon>
        <taxon>Teleostei</taxon>
        <taxon>Albuliformes</taxon>
        <taxon>Albulidae</taxon>
        <taxon>Albula</taxon>
    </lineage>
</organism>
<dbReference type="Pfam" id="PF14979">
    <property type="entry name" value="TMEM52"/>
    <property type="match status" value="1"/>
</dbReference>
<dbReference type="AlphaFoldDB" id="A0A8T3D8X3"/>
<dbReference type="Proteomes" id="UP000829720">
    <property type="component" value="Unassembled WGS sequence"/>
</dbReference>
<evidence type="ECO:0000256" key="2">
    <source>
        <dbReference type="SAM" id="Phobius"/>
    </source>
</evidence>
<dbReference type="PANTHER" id="PTHR33955:SF2">
    <property type="entry name" value="TRANSMEMBRANE PROTEIN 52"/>
    <property type="match status" value="1"/>
</dbReference>
<sequence length="270" mass="30181">MFWRCNRQRNCCGQGLIVRALILLRLVYLFVNSMRRMVLFTVLALLVSFTDADKPCTRDCRLQNPSNMWYVWYILIFICGLLLCGLIVGCIKMFCRPNKPPVPMFEGHPFEVTVISVDNQTTINSFSTVSSLTDSHPSGHPPHLFSASSPSSPPPYNLYAMESPPLYDEAVAMPADTRFPGAGVSGNTEDHGACHQICVSGGQPPEFTQRPLQQEDLQDTQDNAVMDEEEPPAYQPYNTVAEEELSEIDLDELDPTDSDKEDINTPGENE</sequence>
<feature type="region of interest" description="Disordered" evidence="1">
    <location>
        <begin position="195"/>
        <end position="270"/>
    </location>
</feature>
<reference evidence="3" key="1">
    <citation type="submission" date="2021-01" db="EMBL/GenBank/DDBJ databases">
        <authorList>
            <person name="Zahm M."/>
            <person name="Roques C."/>
            <person name="Cabau C."/>
            <person name="Klopp C."/>
            <person name="Donnadieu C."/>
            <person name="Jouanno E."/>
            <person name="Lampietro C."/>
            <person name="Louis A."/>
            <person name="Herpin A."/>
            <person name="Echchiki A."/>
            <person name="Berthelot C."/>
            <person name="Parey E."/>
            <person name="Roest-Crollius H."/>
            <person name="Braasch I."/>
            <person name="Postlethwait J."/>
            <person name="Bobe J."/>
            <person name="Montfort J."/>
            <person name="Bouchez O."/>
            <person name="Begum T."/>
            <person name="Mejri S."/>
            <person name="Adams A."/>
            <person name="Chen W.-J."/>
            <person name="Guiguen Y."/>
        </authorList>
    </citation>
    <scope>NUCLEOTIDE SEQUENCE</scope>
    <source>
        <tissue evidence="3">Blood</tissue>
    </source>
</reference>
<evidence type="ECO:0000313" key="4">
    <source>
        <dbReference type="Proteomes" id="UP000829720"/>
    </source>
</evidence>
<feature type="compositionally biased region" description="Acidic residues" evidence="1">
    <location>
        <begin position="241"/>
        <end position="256"/>
    </location>
</feature>
<evidence type="ECO:0008006" key="5">
    <source>
        <dbReference type="Google" id="ProtNLM"/>
    </source>
</evidence>
<dbReference type="PANTHER" id="PTHR33955">
    <property type="entry name" value="TRANSMEMBRANE PROTEIN 52"/>
    <property type="match status" value="1"/>
</dbReference>
<protein>
    <recommendedName>
        <fullName evidence="5">Transmembrane protein 52</fullName>
    </recommendedName>
</protein>
<keyword evidence="2" id="KW-0472">Membrane</keyword>
<dbReference type="EMBL" id="JAERUA010000012">
    <property type="protein sequence ID" value="KAI1892590.1"/>
    <property type="molecule type" value="Genomic_DNA"/>
</dbReference>
<evidence type="ECO:0000313" key="3">
    <source>
        <dbReference type="EMBL" id="KAI1892590.1"/>
    </source>
</evidence>
<evidence type="ECO:0000256" key="1">
    <source>
        <dbReference type="SAM" id="MobiDB-lite"/>
    </source>
</evidence>
<feature type="region of interest" description="Disordered" evidence="1">
    <location>
        <begin position="129"/>
        <end position="151"/>
    </location>
</feature>
<proteinExistence type="predicted"/>
<keyword evidence="4" id="KW-1185">Reference proteome</keyword>
<accession>A0A8T3D8X3</accession>
<gene>
    <name evidence="3" type="ORF">AGOR_G00135150</name>
</gene>
<feature type="transmembrane region" description="Helical" evidence="2">
    <location>
        <begin position="26"/>
        <end position="49"/>
    </location>
</feature>
<comment type="caution">
    <text evidence="3">The sequence shown here is derived from an EMBL/GenBank/DDBJ whole genome shotgun (WGS) entry which is preliminary data.</text>
</comment>
<keyword evidence="2" id="KW-0812">Transmembrane</keyword>
<dbReference type="InterPro" id="IPR038942">
    <property type="entry name" value="TMEM52"/>
</dbReference>
<name>A0A8T3D8X3_9TELE</name>
<dbReference type="OrthoDB" id="9424925at2759"/>